<dbReference type="Pfam" id="PF02954">
    <property type="entry name" value="HTH_8"/>
    <property type="match status" value="1"/>
</dbReference>
<accession>A0A928YWP8</accession>
<dbReference type="Pfam" id="PF00072">
    <property type="entry name" value="Response_reg"/>
    <property type="match status" value="1"/>
</dbReference>
<dbReference type="InterPro" id="IPR011006">
    <property type="entry name" value="CheY-like_superfamily"/>
</dbReference>
<dbReference type="SUPFAM" id="SSF52172">
    <property type="entry name" value="CheY-like"/>
    <property type="match status" value="1"/>
</dbReference>
<evidence type="ECO:0000313" key="6">
    <source>
        <dbReference type="Proteomes" id="UP000652567"/>
    </source>
</evidence>
<keyword evidence="1 3" id="KW-0597">Phosphoprotein</keyword>
<name>A0A928YWP8_9GAMM</name>
<dbReference type="EMBL" id="PRDL01000001">
    <property type="protein sequence ID" value="MBE8718438.1"/>
    <property type="molecule type" value="Genomic_DNA"/>
</dbReference>
<comment type="caution">
    <text evidence="5">The sequence shown here is derived from an EMBL/GenBank/DDBJ whole genome shotgun (WGS) entry which is preliminary data.</text>
</comment>
<dbReference type="SMART" id="SM00448">
    <property type="entry name" value="REC"/>
    <property type="match status" value="1"/>
</dbReference>
<dbReference type="GO" id="GO:0043565">
    <property type="term" value="F:sequence-specific DNA binding"/>
    <property type="evidence" value="ECO:0007669"/>
    <property type="project" value="InterPro"/>
</dbReference>
<dbReference type="Proteomes" id="UP000652567">
    <property type="component" value="Unassembled WGS sequence"/>
</dbReference>
<dbReference type="RefSeq" id="WP_193911008.1">
    <property type="nucleotide sequence ID" value="NZ_PRDL01000001.1"/>
</dbReference>
<dbReference type="CDD" id="cd17563">
    <property type="entry name" value="REC_RegA-like"/>
    <property type="match status" value="1"/>
</dbReference>
<dbReference type="InterPro" id="IPR050595">
    <property type="entry name" value="Bact_response_regulator"/>
</dbReference>
<evidence type="ECO:0000256" key="2">
    <source>
        <dbReference type="ARBA" id="ARBA00023012"/>
    </source>
</evidence>
<dbReference type="InterPro" id="IPR002197">
    <property type="entry name" value="HTH_Fis"/>
</dbReference>
<evidence type="ECO:0000256" key="1">
    <source>
        <dbReference type="ARBA" id="ARBA00022553"/>
    </source>
</evidence>
<gene>
    <name evidence="5" type="ORF">C4F51_14680</name>
</gene>
<dbReference type="InterPro" id="IPR001789">
    <property type="entry name" value="Sig_transdc_resp-reg_receiver"/>
</dbReference>
<organism evidence="5 6">
    <name type="scientific">Cellvibrio polysaccharolyticus</name>
    <dbReference type="NCBI Taxonomy" id="2082724"/>
    <lineage>
        <taxon>Bacteria</taxon>
        <taxon>Pseudomonadati</taxon>
        <taxon>Pseudomonadota</taxon>
        <taxon>Gammaproteobacteria</taxon>
        <taxon>Cellvibrionales</taxon>
        <taxon>Cellvibrionaceae</taxon>
        <taxon>Cellvibrio</taxon>
    </lineage>
</organism>
<evidence type="ECO:0000256" key="3">
    <source>
        <dbReference type="PROSITE-ProRule" id="PRU00169"/>
    </source>
</evidence>
<proteinExistence type="predicted"/>
<dbReference type="AlphaFoldDB" id="A0A928YWP8"/>
<reference evidence="5" key="1">
    <citation type="submission" date="2018-07" db="EMBL/GenBank/DDBJ databases">
        <title>Genome assembly of strain Ka43.</title>
        <authorList>
            <person name="Kukolya J."/>
            <person name="Nagy I."/>
            <person name="Horvath B."/>
            <person name="Toth A."/>
        </authorList>
    </citation>
    <scope>NUCLEOTIDE SEQUENCE</scope>
    <source>
        <strain evidence="5">KB43</strain>
    </source>
</reference>
<feature type="modified residue" description="4-aspartylphosphate" evidence="3">
    <location>
        <position position="56"/>
    </location>
</feature>
<dbReference type="PROSITE" id="PS50110">
    <property type="entry name" value="RESPONSE_REGULATORY"/>
    <property type="match status" value="1"/>
</dbReference>
<dbReference type="PANTHER" id="PTHR44591:SF14">
    <property type="entry name" value="PROTEIN PILG"/>
    <property type="match status" value="1"/>
</dbReference>
<dbReference type="PRINTS" id="PR01590">
    <property type="entry name" value="HTHFIS"/>
</dbReference>
<keyword evidence="2" id="KW-0902">Two-component regulatory system</keyword>
<dbReference type="InterPro" id="IPR009057">
    <property type="entry name" value="Homeodomain-like_sf"/>
</dbReference>
<dbReference type="PANTHER" id="PTHR44591">
    <property type="entry name" value="STRESS RESPONSE REGULATOR PROTEIN 1"/>
    <property type="match status" value="1"/>
</dbReference>
<dbReference type="GO" id="GO:0000160">
    <property type="term" value="P:phosphorelay signal transduction system"/>
    <property type="evidence" value="ECO:0007669"/>
    <property type="project" value="UniProtKB-KW"/>
</dbReference>
<evidence type="ECO:0000259" key="4">
    <source>
        <dbReference type="PROSITE" id="PS50110"/>
    </source>
</evidence>
<keyword evidence="6" id="KW-1185">Reference proteome</keyword>
<dbReference type="Gene3D" id="3.40.50.2300">
    <property type="match status" value="1"/>
</dbReference>
<evidence type="ECO:0000313" key="5">
    <source>
        <dbReference type="EMBL" id="MBE8718438.1"/>
    </source>
</evidence>
<protein>
    <submittedName>
        <fullName evidence="5">Response regulator</fullName>
    </submittedName>
</protein>
<sequence>MTDTAQNFMIVEDDPVFGMVLQRALSRRGFNVHHAPDMAAALQLSQHHQFDKAVVDLKLEQESGLTVIAELKLRQPAMEIVMLTGYSSISTAVDAIKLGAINYLSKPANVDEILACFESVAAVATDDQQNISYASVERREWEYIQKVLSENEGNVSATARCLGMHRRTLQRKLQKRPVKQ</sequence>
<dbReference type="Gene3D" id="1.10.10.60">
    <property type="entry name" value="Homeodomain-like"/>
    <property type="match status" value="1"/>
</dbReference>
<feature type="domain" description="Response regulatory" evidence="4">
    <location>
        <begin position="7"/>
        <end position="121"/>
    </location>
</feature>
<dbReference type="SUPFAM" id="SSF46689">
    <property type="entry name" value="Homeodomain-like"/>
    <property type="match status" value="1"/>
</dbReference>